<feature type="chain" id="PRO_5037184326" evidence="1">
    <location>
        <begin position="23"/>
        <end position="83"/>
    </location>
</feature>
<sequence length="83" mass="8274">MFGGSGGRLFGATLLGSAVLTAASVGAVQYFANNATAPVQVARAAPVKQSIAGLKSVLDPLTTGSVQRNASIILDPCTGARKN</sequence>
<reference evidence="2" key="1">
    <citation type="journal article" date="2014" name="Int. J. Syst. Evol. Microbiol.">
        <title>Complete genome sequence of Corynebacterium casei LMG S-19264T (=DSM 44701T), isolated from a smear-ripened cheese.</title>
        <authorList>
            <consortium name="US DOE Joint Genome Institute (JGI-PGF)"/>
            <person name="Walter F."/>
            <person name="Albersmeier A."/>
            <person name="Kalinowski J."/>
            <person name="Ruckert C."/>
        </authorList>
    </citation>
    <scope>NUCLEOTIDE SEQUENCE</scope>
    <source>
        <strain evidence="2">CGMCC 1.12214</strain>
    </source>
</reference>
<reference evidence="2" key="2">
    <citation type="submission" date="2020-09" db="EMBL/GenBank/DDBJ databases">
        <authorList>
            <person name="Sun Q."/>
            <person name="Zhou Y."/>
        </authorList>
    </citation>
    <scope>NUCLEOTIDE SEQUENCE</scope>
    <source>
        <strain evidence="2">CGMCC 1.12214</strain>
    </source>
</reference>
<evidence type="ECO:0000313" key="3">
    <source>
        <dbReference type="Proteomes" id="UP000603912"/>
    </source>
</evidence>
<keyword evidence="3" id="KW-1185">Reference proteome</keyword>
<evidence type="ECO:0000256" key="1">
    <source>
        <dbReference type="SAM" id="SignalP"/>
    </source>
</evidence>
<protein>
    <submittedName>
        <fullName evidence="2">Uncharacterized protein</fullName>
    </submittedName>
</protein>
<evidence type="ECO:0000313" key="2">
    <source>
        <dbReference type="EMBL" id="GGH22265.1"/>
    </source>
</evidence>
<dbReference type="RefSeq" id="WP_188518291.1">
    <property type="nucleotide sequence ID" value="NZ_BMES01000002.1"/>
</dbReference>
<dbReference type="Proteomes" id="UP000603912">
    <property type="component" value="Unassembled WGS sequence"/>
</dbReference>
<feature type="signal peptide" evidence="1">
    <location>
        <begin position="1"/>
        <end position="22"/>
    </location>
</feature>
<dbReference type="AlphaFoldDB" id="A0A917I8T4"/>
<gene>
    <name evidence="2" type="ORF">GCM10007036_27150</name>
</gene>
<dbReference type="EMBL" id="BMES01000002">
    <property type="protein sequence ID" value="GGH22265.1"/>
    <property type="molecule type" value="Genomic_DNA"/>
</dbReference>
<name>A0A917I8T4_9HYPH</name>
<accession>A0A917I8T4</accession>
<comment type="caution">
    <text evidence="2">The sequence shown here is derived from an EMBL/GenBank/DDBJ whole genome shotgun (WGS) entry which is preliminary data.</text>
</comment>
<keyword evidence="1" id="KW-0732">Signal</keyword>
<organism evidence="2 3">
    <name type="scientific">Alsobacter metallidurans</name>
    <dbReference type="NCBI Taxonomy" id="340221"/>
    <lineage>
        <taxon>Bacteria</taxon>
        <taxon>Pseudomonadati</taxon>
        <taxon>Pseudomonadota</taxon>
        <taxon>Alphaproteobacteria</taxon>
        <taxon>Hyphomicrobiales</taxon>
        <taxon>Alsobacteraceae</taxon>
        <taxon>Alsobacter</taxon>
    </lineage>
</organism>
<proteinExistence type="predicted"/>